<dbReference type="InterPro" id="IPR002818">
    <property type="entry name" value="DJ-1/PfpI"/>
</dbReference>
<dbReference type="SUPFAM" id="SSF52317">
    <property type="entry name" value="Class I glutamine amidotransferase-like"/>
    <property type="match status" value="1"/>
</dbReference>
<dbReference type="PROSITE" id="PS01124">
    <property type="entry name" value="HTH_ARAC_FAMILY_2"/>
    <property type="match status" value="1"/>
</dbReference>
<accession>A0A511YVB4</accession>
<dbReference type="OrthoDB" id="3194870at2"/>
<dbReference type="InterPro" id="IPR029062">
    <property type="entry name" value="Class_I_gatase-like"/>
</dbReference>
<dbReference type="CDD" id="cd03137">
    <property type="entry name" value="GATase1_AraC_1"/>
    <property type="match status" value="1"/>
</dbReference>
<dbReference type="PROSITE" id="PS00041">
    <property type="entry name" value="HTH_ARAC_FAMILY_1"/>
    <property type="match status" value="1"/>
</dbReference>
<dbReference type="Gene3D" id="3.40.50.880">
    <property type="match status" value="1"/>
</dbReference>
<dbReference type="Pfam" id="PF12833">
    <property type="entry name" value="HTH_18"/>
    <property type="match status" value="1"/>
</dbReference>
<dbReference type="EMBL" id="BJYK01000001">
    <property type="protein sequence ID" value="GEN79120.1"/>
    <property type="molecule type" value="Genomic_DNA"/>
</dbReference>
<keyword evidence="1" id="KW-0805">Transcription regulation</keyword>
<keyword evidence="3" id="KW-0804">Transcription</keyword>
<protein>
    <submittedName>
        <fullName evidence="5">AraC family transcriptional regulator</fullName>
    </submittedName>
</protein>
<comment type="caution">
    <text evidence="5">The sequence shown here is derived from an EMBL/GenBank/DDBJ whole genome shotgun (WGS) entry which is preliminary data.</text>
</comment>
<evidence type="ECO:0000259" key="4">
    <source>
        <dbReference type="PROSITE" id="PS01124"/>
    </source>
</evidence>
<dbReference type="InterPro" id="IPR018062">
    <property type="entry name" value="HTH_AraC-typ_CS"/>
</dbReference>
<dbReference type="InterPro" id="IPR052158">
    <property type="entry name" value="INH-QAR"/>
</dbReference>
<dbReference type="GO" id="GO:0003700">
    <property type="term" value="F:DNA-binding transcription factor activity"/>
    <property type="evidence" value="ECO:0007669"/>
    <property type="project" value="InterPro"/>
</dbReference>
<dbReference type="RefSeq" id="WP_034245565.1">
    <property type="nucleotide sequence ID" value="NZ_BJYK01000001.1"/>
</dbReference>
<dbReference type="Pfam" id="PF01965">
    <property type="entry name" value="DJ-1_PfpI"/>
    <property type="match status" value="1"/>
</dbReference>
<dbReference type="Gene3D" id="1.10.10.60">
    <property type="entry name" value="Homeodomain-like"/>
    <property type="match status" value="1"/>
</dbReference>
<dbReference type="Proteomes" id="UP000321484">
    <property type="component" value="Unassembled WGS sequence"/>
</dbReference>
<keyword evidence="6" id="KW-1185">Reference proteome</keyword>
<evidence type="ECO:0000256" key="1">
    <source>
        <dbReference type="ARBA" id="ARBA00023015"/>
    </source>
</evidence>
<dbReference type="AlphaFoldDB" id="A0A511YVB4"/>
<dbReference type="PANTHER" id="PTHR43130">
    <property type="entry name" value="ARAC-FAMILY TRANSCRIPTIONAL REGULATOR"/>
    <property type="match status" value="1"/>
</dbReference>
<dbReference type="SMART" id="SM00342">
    <property type="entry name" value="HTH_ARAC"/>
    <property type="match status" value="1"/>
</dbReference>
<proteinExistence type="predicted"/>
<sequence length="321" mass="33946">MVVNAQREHRVAVLAFPGISPFHLAAPYAVLQGTARRPLPLPYRLVTCAEDPGPVPTSAGWPVLVEHGLEALAGADTVVLPSWDTTADPSPALLAAVVAAHRRGARVVGLCLGAFVVARAGIADGREVATHWAAAAELAAAAPRVRVRADVLWRDEGDVVTSAGVAAGLDCLIHLVREDLGAAAASAVARSLVLAPHRDGSQAQFIPAPLRPAPGSDLFDDALTWALEHLADRVGLDAWASRAAMSRRTFTRRFRERTGASPGAWLLDQRLLRARELLETTDRPVDAIAADVGFATGASLRAHFGERFGTTPGRHRRAFAA</sequence>
<evidence type="ECO:0000256" key="2">
    <source>
        <dbReference type="ARBA" id="ARBA00023125"/>
    </source>
</evidence>
<evidence type="ECO:0000313" key="5">
    <source>
        <dbReference type="EMBL" id="GEN79120.1"/>
    </source>
</evidence>
<gene>
    <name evidence="5" type="ORF">AFE02nite_08540</name>
</gene>
<dbReference type="SUPFAM" id="SSF46689">
    <property type="entry name" value="Homeodomain-like"/>
    <property type="match status" value="2"/>
</dbReference>
<evidence type="ECO:0000256" key="3">
    <source>
        <dbReference type="ARBA" id="ARBA00023163"/>
    </source>
</evidence>
<dbReference type="InterPro" id="IPR009057">
    <property type="entry name" value="Homeodomain-like_sf"/>
</dbReference>
<reference evidence="5 6" key="1">
    <citation type="submission" date="2019-07" db="EMBL/GenBank/DDBJ databases">
        <title>Whole genome shotgun sequence of Actinotalea fermentans NBRC 105374.</title>
        <authorList>
            <person name="Hosoyama A."/>
            <person name="Uohara A."/>
            <person name="Ohji S."/>
            <person name="Ichikawa N."/>
        </authorList>
    </citation>
    <scope>NUCLEOTIDE SEQUENCE [LARGE SCALE GENOMIC DNA]</scope>
    <source>
        <strain evidence="5 6">NBRC 105374</strain>
    </source>
</reference>
<dbReference type="GO" id="GO:0043565">
    <property type="term" value="F:sequence-specific DNA binding"/>
    <property type="evidence" value="ECO:0007669"/>
    <property type="project" value="InterPro"/>
</dbReference>
<evidence type="ECO:0000313" key="6">
    <source>
        <dbReference type="Proteomes" id="UP000321484"/>
    </source>
</evidence>
<organism evidence="5 6">
    <name type="scientific">Actinotalea fermentans</name>
    <dbReference type="NCBI Taxonomy" id="43671"/>
    <lineage>
        <taxon>Bacteria</taxon>
        <taxon>Bacillati</taxon>
        <taxon>Actinomycetota</taxon>
        <taxon>Actinomycetes</taxon>
        <taxon>Micrococcales</taxon>
        <taxon>Cellulomonadaceae</taxon>
        <taxon>Actinotalea</taxon>
    </lineage>
</organism>
<dbReference type="PANTHER" id="PTHR43130:SF3">
    <property type="entry name" value="HTH-TYPE TRANSCRIPTIONAL REGULATOR RV1931C"/>
    <property type="match status" value="1"/>
</dbReference>
<dbReference type="InterPro" id="IPR018060">
    <property type="entry name" value="HTH_AraC"/>
</dbReference>
<feature type="domain" description="HTH araC/xylS-type" evidence="4">
    <location>
        <begin position="220"/>
        <end position="318"/>
    </location>
</feature>
<keyword evidence="2" id="KW-0238">DNA-binding</keyword>
<name>A0A511YVB4_9CELL</name>